<name>A0A2Y9TZ28_9GAMM</name>
<dbReference type="Proteomes" id="UP000244908">
    <property type="component" value="Chromosome"/>
</dbReference>
<organism evidence="1 2">
    <name type="scientific">Limnobaculum parvum</name>
    <dbReference type="NCBI Taxonomy" id="2172103"/>
    <lineage>
        <taxon>Bacteria</taxon>
        <taxon>Pseudomonadati</taxon>
        <taxon>Pseudomonadota</taxon>
        <taxon>Gammaproteobacteria</taxon>
        <taxon>Enterobacterales</taxon>
        <taxon>Budviciaceae</taxon>
        <taxon>Limnobaculum</taxon>
    </lineage>
</organism>
<dbReference type="Gene3D" id="1.10.10.690">
    <property type="entry name" value="YidB-like"/>
    <property type="match status" value="1"/>
</dbReference>
<dbReference type="RefSeq" id="WP_108901033.1">
    <property type="nucleotide sequence ID" value="NZ_CP029185.2"/>
</dbReference>
<evidence type="ECO:0000313" key="1">
    <source>
        <dbReference type="EMBL" id="AWH88977.1"/>
    </source>
</evidence>
<gene>
    <name evidence="1" type="ORF">HYN51_10665</name>
</gene>
<dbReference type="Pfam" id="PF20159">
    <property type="entry name" value="YidB"/>
    <property type="match status" value="1"/>
</dbReference>
<protein>
    <submittedName>
        <fullName evidence="1">DUF937 domain-containing protein</fullName>
    </submittedName>
</protein>
<keyword evidence="2" id="KW-1185">Reference proteome</keyword>
<dbReference type="KEGG" id="lpv:HYN51_10665"/>
<dbReference type="InterPro" id="IPR027405">
    <property type="entry name" value="YidB-like"/>
</dbReference>
<dbReference type="SUPFAM" id="SSF140804">
    <property type="entry name" value="YidB-like"/>
    <property type="match status" value="1"/>
</dbReference>
<dbReference type="OrthoDB" id="5957313at2"/>
<accession>A0A2Y9TZ28</accession>
<evidence type="ECO:0000313" key="2">
    <source>
        <dbReference type="Proteomes" id="UP000244908"/>
    </source>
</evidence>
<sequence>MGLLDQLGGMLGGNSNNNSGSVDYMAIFQWVEQQGGITGLLDKFRQGGLSEVVQSWIGTGANLPISGEQVQNIISKVALQQLSSKLGMGSQETSGIIAQFLPDIVDKLSPKGEVPANPDLMSLGMSLLKGKLFG</sequence>
<proteinExistence type="predicted"/>
<dbReference type="EMBL" id="CP029185">
    <property type="protein sequence ID" value="AWH88977.1"/>
    <property type="molecule type" value="Genomic_DNA"/>
</dbReference>
<dbReference type="AlphaFoldDB" id="A0A2Y9TZ28"/>
<reference evidence="1 2" key="1">
    <citation type="journal article" date="2019" name="Int. J. Syst. Evol. Microbiol.">
        <title>Limnobaculum parvum gen. nov., sp. nov., isolated from a freshwater lake.</title>
        <authorList>
            <person name="Baek C."/>
            <person name="Shin S.K."/>
            <person name="Yi H."/>
        </authorList>
    </citation>
    <scope>NUCLEOTIDE SEQUENCE [LARGE SCALE GENOMIC DNA]</scope>
    <source>
        <strain evidence="1 2">HYN0051</strain>
    </source>
</reference>
<dbReference type="InterPro" id="IPR045372">
    <property type="entry name" value="YidB"/>
</dbReference>